<evidence type="ECO:0000259" key="2">
    <source>
        <dbReference type="Pfam" id="PF20014"/>
    </source>
</evidence>
<gene>
    <name evidence="4" type="ORF">Ade02nite_32570</name>
</gene>
<feature type="domain" description="GTPase-associated protein 1 middle" evidence="2">
    <location>
        <begin position="153"/>
        <end position="251"/>
    </location>
</feature>
<comment type="caution">
    <text evidence="4">The sequence shown here is derived from an EMBL/GenBank/DDBJ whole genome shotgun (WGS) entry which is preliminary data.</text>
</comment>
<dbReference type="EMBL" id="BOMI01000063">
    <property type="protein sequence ID" value="GID74616.1"/>
    <property type="molecule type" value="Genomic_DNA"/>
</dbReference>
<reference evidence="4 5" key="1">
    <citation type="submission" date="2021-01" db="EMBL/GenBank/DDBJ databases">
        <title>Whole genome shotgun sequence of Actinoplanes deccanensis NBRC 13994.</title>
        <authorList>
            <person name="Komaki H."/>
            <person name="Tamura T."/>
        </authorList>
    </citation>
    <scope>NUCLEOTIDE SEQUENCE [LARGE SCALE GENOMIC DNA]</scope>
    <source>
        <strain evidence="4 5">NBRC 13994</strain>
    </source>
</reference>
<evidence type="ECO:0000259" key="3">
    <source>
        <dbReference type="Pfam" id="PF20052"/>
    </source>
</evidence>
<accession>A0ABQ3Y3P5</accession>
<proteinExistence type="predicted"/>
<evidence type="ECO:0000259" key="1">
    <source>
        <dbReference type="Pfam" id="PF20013"/>
    </source>
</evidence>
<sequence>MTGRFDTYIYTNCRAGEGLESVPGFQFQAMSPEANPHPMALVRSRLLYEPPGPWIRERRPLADYPPSFAHVYDRFYATAAGVYLGREPTGGREGNQLTHAIATADADAYGLVRPAQLFGAPFWTTVPAPAKQCPPLEPGWQPGPFGVPDAQEFVRSRDGAALLTALLSHLRRGDRDPRRVLFVSREAEPVLRWITAATLLLPHREALRVDFKVFTPNPAYADHRILAVHPDWSGGAASLDNDQGFVVFDLERHDWTAPADDPDSRRWVDLFLAEDPYDITDAVEVAAEATAGSAELAPAQTSFALAVVLGRPPEPEAIRPIVSWLLAAPADLIDRYGADVVDRLLAESRRWPADDLIRLDAAVARNAPGQAAAVRLALLRAEIREAAQSDAVRTERLHPVAAEHGGTDVLADAMRHAEPEVFERLLRLAARFRLSPAHGSLAPGLDRFIAYWAASPQRDYRSELWADGAAVEARLRQLLLRRLSGEQADADRLGDTWWGSLLTQPADLDTELDRAIVSAAMLGLDDEQRADFVEAMLLEAKGRPDPGPALARLAAVLWRRTSPTPSEARRLVSLMPKDATLGPELFPVLQDELLDPKVDNDHFRAAYALTEERPVWQPPATVRRRITDERNIRYVMVQLEKERVDPGRLASVMRRVPDQTIWVHGSRLLDAMIKAPVAAAALAVFAEAPGLRWAYTERITREVISETWSPAHMAAAFVLHQTADPEDLTATWAERQVLERLGKALTDFLTRTSSSRLDAVSRQIELLDEPWPANWVKYLRSIRPRGAIGRIVRRET</sequence>
<dbReference type="InterPro" id="IPR045402">
    <property type="entry name" value="GAP1-N2"/>
</dbReference>
<keyword evidence="5" id="KW-1185">Reference proteome</keyword>
<name>A0ABQ3Y3P5_9ACTN</name>
<dbReference type="RefSeq" id="WP_203763262.1">
    <property type="nucleotide sequence ID" value="NZ_BAAABO010000012.1"/>
</dbReference>
<feature type="domain" description="GTPase-associated protein 1 N-terminal" evidence="1">
    <location>
        <begin position="5"/>
        <end position="137"/>
    </location>
</feature>
<evidence type="ECO:0000313" key="4">
    <source>
        <dbReference type="EMBL" id="GID74616.1"/>
    </source>
</evidence>
<evidence type="ECO:0000313" key="5">
    <source>
        <dbReference type="Proteomes" id="UP000609879"/>
    </source>
</evidence>
<dbReference type="Proteomes" id="UP000609879">
    <property type="component" value="Unassembled WGS sequence"/>
</dbReference>
<dbReference type="Pfam" id="PF20052">
    <property type="entry name" value="GAP1-C"/>
    <property type="match status" value="1"/>
</dbReference>
<dbReference type="Pfam" id="PF20013">
    <property type="entry name" value="GAP1-N2"/>
    <property type="match status" value="1"/>
</dbReference>
<dbReference type="InterPro" id="IPR049532">
    <property type="entry name" value="GAP1-like_C"/>
</dbReference>
<protein>
    <submittedName>
        <fullName evidence="4">Uncharacterized protein</fullName>
    </submittedName>
</protein>
<dbReference type="Pfam" id="PF20014">
    <property type="entry name" value="GAP1-M"/>
    <property type="match status" value="1"/>
</dbReference>
<feature type="domain" description="GTPase-associated protein 1-like C-terminal" evidence="3">
    <location>
        <begin position="271"/>
        <end position="775"/>
    </location>
</feature>
<dbReference type="InterPro" id="IPR045401">
    <property type="entry name" value="GAP1-M"/>
</dbReference>
<organism evidence="4 5">
    <name type="scientific">Paractinoplanes deccanensis</name>
    <dbReference type="NCBI Taxonomy" id="113561"/>
    <lineage>
        <taxon>Bacteria</taxon>
        <taxon>Bacillati</taxon>
        <taxon>Actinomycetota</taxon>
        <taxon>Actinomycetes</taxon>
        <taxon>Micromonosporales</taxon>
        <taxon>Micromonosporaceae</taxon>
        <taxon>Paractinoplanes</taxon>
    </lineage>
</organism>